<dbReference type="Pfam" id="PF13699">
    <property type="entry name" value="eCIS_core"/>
    <property type="match status" value="1"/>
</dbReference>
<reference evidence="3 4" key="1">
    <citation type="submission" date="2019-12" db="EMBL/GenBank/DDBJ databases">
        <title>Paraburkholderia acidiphila 7Q-K02 sp. nov and Paraburkholderia acidisoli DHF22 sp. nov., two strains isolated from forest soil.</title>
        <authorList>
            <person name="Gao Z."/>
            <person name="Qiu L."/>
        </authorList>
    </citation>
    <scope>NUCLEOTIDE SEQUENCE [LARGE SCALE GENOMIC DNA]</scope>
    <source>
        <strain evidence="3 4">7Q-K02</strain>
    </source>
</reference>
<evidence type="ECO:0000256" key="1">
    <source>
        <dbReference type="SAM" id="MobiDB-lite"/>
    </source>
</evidence>
<dbReference type="EMBL" id="CP046910">
    <property type="protein sequence ID" value="QGZ57282.1"/>
    <property type="molecule type" value="Genomic_DNA"/>
</dbReference>
<evidence type="ECO:0000313" key="4">
    <source>
        <dbReference type="Proteomes" id="UP000434209"/>
    </source>
</evidence>
<evidence type="ECO:0000259" key="2">
    <source>
        <dbReference type="Pfam" id="PF13699"/>
    </source>
</evidence>
<feature type="region of interest" description="Disordered" evidence="1">
    <location>
        <begin position="96"/>
        <end position="126"/>
    </location>
</feature>
<organism evidence="3 4">
    <name type="scientific">Paraburkholderia acidiphila</name>
    <dbReference type="NCBI Taxonomy" id="2571747"/>
    <lineage>
        <taxon>Bacteria</taxon>
        <taxon>Pseudomonadati</taxon>
        <taxon>Pseudomonadota</taxon>
        <taxon>Betaproteobacteria</taxon>
        <taxon>Burkholderiales</taxon>
        <taxon>Burkholderiaceae</taxon>
        <taxon>Paraburkholderia</taxon>
    </lineage>
</organism>
<feature type="compositionally biased region" description="Pro residues" evidence="1">
    <location>
        <begin position="96"/>
        <end position="108"/>
    </location>
</feature>
<feature type="domain" description="eCIS core" evidence="2">
    <location>
        <begin position="160"/>
        <end position="226"/>
    </location>
</feature>
<dbReference type="InterPro" id="IPR025295">
    <property type="entry name" value="eCIS_core_dom"/>
</dbReference>
<name>A0A7Z2G8R5_9BURK</name>
<dbReference type="OrthoDB" id="9182846at2"/>
<proteinExistence type="predicted"/>
<sequence length="685" mass="72845">MSRPTSEEVGMLATKITKPKAENTASSAFGLLRSRSAATQNADGLVAQDVAPQRAVGNQATLSRDLDSQILTAPHTTRGVALDFASIPIFAPHRSPAPAPPAALPTPPVVQSKRSSGRVDEPSRQHVGCDFSRVPAFAKGETIRETAERGASGGGEPLPYLAEIQRAFGRHDVRNVCAYQGSSAAAAARAIGARAYTIGERVAFGGSPDLRTAAHEAAHAVQQRAGVRLSGGVGEDGDTYERHADAVADQVARGGPAEALLDRMAPAGSRSFGMPQQAVQRAAISTNFGDFDTAKYDALGPTGREYGVDIELTFEPDKDKVDARKIGLTQTARSQLAGAAVAIEPSRRDRLVASGTGEGREIDRTTLGAYADPLYNSNVPGAKYKLGDAPPMSNAQYGWNYKDQSGALKHHIAKLIDTPKLPGHGNNAAQTFETAALAVEGAQSGVYMGSVSWGWSVDGAGKFSKLPLSLVAKGNPSPEFKAAAKQWNKWTAAGTIKTTSAPTNVYDAAYSVAFTVAKGTQVTVTGPSDIKNDLVYSPIRIAAGPHSGMDWRIKVTDLKDVGGGKPSIDLPIKEQPKPGTEARGVEKAVKVRDYATAYQILNGQWIKPMLPTLSRLNKKGLLPLLYSHTDEAEGVDLPRLRVAIEAVQFKENKTPLSQEFKDWIDPAKNARKGEIDEIKRFIGMK</sequence>
<gene>
    <name evidence="3" type="ORF">FAZ97_20400</name>
</gene>
<dbReference type="AlphaFoldDB" id="A0A7Z2G8R5"/>
<dbReference type="KEGG" id="pacp:FAZ97_20400"/>
<keyword evidence="4" id="KW-1185">Reference proteome</keyword>
<dbReference type="Proteomes" id="UP000434209">
    <property type="component" value="Chromosome 2"/>
</dbReference>
<accession>A0A7Z2G8R5</accession>
<evidence type="ECO:0000313" key="3">
    <source>
        <dbReference type="EMBL" id="QGZ57282.1"/>
    </source>
</evidence>
<protein>
    <submittedName>
        <fullName evidence="3">DUF4157 domain-containing protein</fullName>
    </submittedName>
</protein>